<feature type="region of interest" description="Disordered" evidence="7">
    <location>
        <begin position="1"/>
        <end position="22"/>
    </location>
</feature>
<feature type="transmembrane region" description="Helical" evidence="8">
    <location>
        <begin position="476"/>
        <end position="494"/>
    </location>
</feature>
<feature type="domain" description="Concentrative nucleoside transporter C-terminal" evidence="10">
    <location>
        <begin position="381"/>
        <end position="592"/>
    </location>
</feature>
<evidence type="ECO:0000313" key="12">
    <source>
        <dbReference type="EMBL" id="GMG21883.1"/>
    </source>
</evidence>
<evidence type="ECO:0000313" key="13">
    <source>
        <dbReference type="Proteomes" id="UP001165063"/>
    </source>
</evidence>
<feature type="transmembrane region" description="Helical" evidence="8">
    <location>
        <begin position="442"/>
        <end position="464"/>
    </location>
</feature>
<sequence>MSTSSTNTPDIEEKSLKPVKLDAETTKAFPDKHGDDNSVHTAEVDLEASRSATTSDIRDADGSDKINAVFKTIWGIATNKLILHTIIGMLFTAWWVSLIAQYKWRHHGTSQWLIPTVIWIFIMIRLITWHTKKHYTLFKFVAQCWKYLVSIRDKIIPEKYRLIAGTCVVIATVLVGTFVPKETADSKRKDRAISFFGVLVFLFLVWLSSENKKAINWYTVNNGMLMQFIVAVFVLRTNAGYDFFNFISTLARQLLAFSKSGVAFLTSTETSQIGMFFFTVLPAVIFFVAVVHIWLYWGVIQWGVIKGSYFFVWTVECSASESVVAVCSPFIGQGESAIMINTLLPYVTRSELHVIMTAGFATISGSVLASYISLGLNPQALVSSCIMSIPCSLAMSKIRVPETERSLTHGKVMTKDELDKNTKHYSNVIEAFADGASLGIQIALTILTNCLSIIALVALINSLLTYFGKFWQIDHLSLTMIIGYIMYPVAWLVGTPKEDLLHVGRLIAIKITQNEYVGYTTLTTMEPYTSMSRRTKLIATYCLCGFANFGSVGTTVGVLKTLAPEKSKYISSMVMSALVTGCTATLVSAAIAAMVINDLDGFETTQMAVST</sequence>
<name>A0A9W6YUA1_AMBMO</name>
<dbReference type="Pfam" id="PF01773">
    <property type="entry name" value="Nucleos_tra2_N"/>
    <property type="match status" value="1"/>
</dbReference>
<dbReference type="GO" id="GO:0005886">
    <property type="term" value="C:plasma membrane"/>
    <property type="evidence" value="ECO:0007669"/>
    <property type="project" value="UniProtKB-SubCell"/>
</dbReference>
<keyword evidence="5 8" id="KW-1133">Transmembrane helix</keyword>
<dbReference type="GO" id="GO:0015293">
    <property type="term" value="F:symporter activity"/>
    <property type="evidence" value="ECO:0007669"/>
    <property type="project" value="TreeGrafter"/>
</dbReference>
<keyword evidence="13" id="KW-1185">Reference proteome</keyword>
<feature type="transmembrane region" description="Helical" evidence="8">
    <location>
        <begin position="574"/>
        <end position="596"/>
    </location>
</feature>
<evidence type="ECO:0000259" key="11">
    <source>
        <dbReference type="Pfam" id="PF07670"/>
    </source>
</evidence>
<dbReference type="InterPro" id="IPR008276">
    <property type="entry name" value="C_nuclsd_transpt"/>
</dbReference>
<keyword evidence="6 8" id="KW-0472">Membrane</keyword>
<reference evidence="12" key="1">
    <citation type="submission" date="2023-04" db="EMBL/GenBank/DDBJ databases">
        <title>Ambrosiozyma monospora NBRC 1965.</title>
        <authorList>
            <person name="Ichikawa N."/>
            <person name="Sato H."/>
            <person name="Tonouchi N."/>
        </authorList>
    </citation>
    <scope>NUCLEOTIDE SEQUENCE</scope>
    <source>
        <strain evidence="12">NBRC 1965</strain>
    </source>
</reference>
<comment type="caution">
    <text evidence="12">The sequence shown here is derived from an EMBL/GenBank/DDBJ whole genome shotgun (WGS) entry which is preliminary data.</text>
</comment>
<evidence type="ECO:0000256" key="7">
    <source>
        <dbReference type="SAM" id="MobiDB-lite"/>
    </source>
</evidence>
<dbReference type="InterPro" id="IPR011657">
    <property type="entry name" value="CNT_C_dom"/>
</dbReference>
<protein>
    <submittedName>
        <fullName evidence="12">Unnamed protein product</fullName>
    </submittedName>
</protein>
<feature type="domain" description="Concentrative nucleoside transporter N-terminal" evidence="9">
    <location>
        <begin position="196"/>
        <end position="267"/>
    </location>
</feature>
<keyword evidence="4 8" id="KW-0812">Transmembrane</keyword>
<feature type="transmembrane region" description="Helical" evidence="8">
    <location>
        <begin position="538"/>
        <end position="562"/>
    </location>
</feature>
<feature type="transmembrane region" description="Helical" evidence="8">
    <location>
        <begin position="215"/>
        <end position="235"/>
    </location>
</feature>
<dbReference type="AlphaFoldDB" id="A0A9W6YUA1"/>
<evidence type="ECO:0000259" key="9">
    <source>
        <dbReference type="Pfam" id="PF01773"/>
    </source>
</evidence>
<evidence type="ECO:0000256" key="5">
    <source>
        <dbReference type="ARBA" id="ARBA00022989"/>
    </source>
</evidence>
<dbReference type="InterPro" id="IPR002668">
    <property type="entry name" value="CNT_N_dom"/>
</dbReference>
<keyword evidence="3" id="KW-1003">Cell membrane</keyword>
<dbReference type="PANTHER" id="PTHR10590">
    <property type="entry name" value="SODIUM/NUCLEOSIDE COTRANSPORTER"/>
    <property type="match status" value="1"/>
</dbReference>
<feature type="transmembrane region" description="Helical" evidence="8">
    <location>
        <begin position="309"/>
        <end position="331"/>
    </location>
</feature>
<feature type="transmembrane region" description="Helical" evidence="8">
    <location>
        <begin position="192"/>
        <end position="209"/>
    </location>
</feature>
<evidence type="ECO:0000256" key="8">
    <source>
        <dbReference type="SAM" id="Phobius"/>
    </source>
</evidence>
<evidence type="ECO:0000256" key="4">
    <source>
        <dbReference type="ARBA" id="ARBA00022692"/>
    </source>
</evidence>
<gene>
    <name evidence="12" type="ORF">Amon01_000231900</name>
</gene>
<feature type="transmembrane region" description="Helical" evidence="8">
    <location>
        <begin position="160"/>
        <end position="180"/>
    </location>
</feature>
<dbReference type="Pfam" id="PF07662">
    <property type="entry name" value="Nucleos_tra2_C"/>
    <property type="match status" value="1"/>
</dbReference>
<evidence type="ECO:0000256" key="6">
    <source>
        <dbReference type="ARBA" id="ARBA00023136"/>
    </source>
</evidence>
<dbReference type="InterPro" id="IPR011642">
    <property type="entry name" value="Gate_dom"/>
</dbReference>
<evidence type="ECO:0000256" key="1">
    <source>
        <dbReference type="ARBA" id="ARBA00004651"/>
    </source>
</evidence>
<organism evidence="12 13">
    <name type="scientific">Ambrosiozyma monospora</name>
    <name type="common">Yeast</name>
    <name type="synonym">Endomycopsis monosporus</name>
    <dbReference type="NCBI Taxonomy" id="43982"/>
    <lineage>
        <taxon>Eukaryota</taxon>
        <taxon>Fungi</taxon>
        <taxon>Dikarya</taxon>
        <taxon>Ascomycota</taxon>
        <taxon>Saccharomycotina</taxon>
        <taxon>Pichiomycetes</taxon>
        <taxon>Pichiales</taxon>
        <taxon>Pichiaceae</taxon>
        <taxon>Ambrosiozyma</taxon>
    </lineage>
</organism>
<dbReference type="OrthoDB" id="6075923at2759"/>
<dbReference type="PANTHER" id="PTHR10590:SF4">
    <property type="entry name" value="SOLUTE CARRIER FAMILY 28 MEMBER 3"/>
    <property type="match status" value="1"/>
</dbReference>
<evidence type="ECO:0000256" key="3">
    <source>
        <dbReference type="ARBA" id="ARBA00022475"/>
    </source>
</evidence>
<feature type="domain" description="Nucleoside transporter/FeoB GTPase Gate" evidence="11">
    <location>
        <begin position="277"/>
        <end position="374"/>
    </location>
</feature>
<comment type="similarity">
    <text evidence="2">Belongs to the concentrative nucleoside transporter (CNT) (TC 2.A.41) family.</text>
</comment>
<dbReference type="EMBL" id="BSXU01000830">
    <property type="protein sequence ID" value="GMG21883.1"/>
    <property type="molecule type" value="Genomic_DNA"/>
</dbReference>
<feature type="transmembrane region" description="Helical" evidence="8">
    <location>
        <begin position="352"/>
        <end position="374"/>
    </location>
</feature>
<feature type="compositionally biased region" description="Basic and acidic residues" evidence="7">
    <location>
        <begin position="11"/>
        <end position="22"/>
    </location>
</feature>
<dbReference type="Pfam" id="PF07670">
    <property type="entry name" value="Gate"/>
    <property type="match status" value="1"/>
</dbReference>
<feature type="transmembrane region" description="Helical" evidence="8">
    <location>
        <begin position="81"/>
        <end position="100"/>
    </location>
</feature>
<proteinExistence type="inferred from homology"/>
<feature type="transmembrane region" description="Helical" evidence="8">
    <location>
        <begin position="112"/>
        <end position="131"/>
    </location>
</feature>
<dbReference type="Proteomes" id="UP001165063">
    <property type="component" value="Unassembled WGS sequence"/>
</dbReference>
<evidence type="ECO:0000256" key="2">
    <source>
        <dbReference type="ARBA" id="ARBA00009033"/>
    </source>
</evidence>
<feature type="transmembrane region" description="Helical" evidence="8">
    <location>
        <begin position="275"/>
        <end position="297"/>
    </location>
</feature>
<evidence type="ECO:0000259" key="10">
    <source>
        <dbReference type="Pfam" id="PF07662"/>
    </source>
</evidence>
<comment type="subcellular location">
    <subcellularLocation>
        <location evidence="1">Cell membrane</location>
        <topology evidence="1">Multi-pass membrane protein</topology>
    </subcellularLocation>
</comment>
<accession>A0A9W6YUA1</accession>
<dbReference type="GO" id="GO:0005337">
    <property type="term" value="F:nucleoside transmembrane transporter activity"/>
    <property type="evidence" value="ECO:0007669"/>
    <property type="project" value="InterPro"/>
</dbReference>